<dbReference type="AlphaFoldDB" id="A0A1G9BXJ7"/>
<dbReference type="CDD" id="cd00293">
    <property type="entry name" value="USP-like"/>
    <property type="match status" value="2"/>
</dbReference>
<evidence type="ECO:0000259" key="2">
    <source>
        <dbReference type="Pfam" id="PF00582"/>
    </source>
</evidence>
<accession>A0A1G9BXJ7</accession>
<dbReference type="PANTHER" id="PTHR46268">
    <property type="entry name" value="STRESS RESPONSE PROTEIN NHAX"/>
    <property type="match status" value="1"/>
</dbReference>
<protein>
    <submittedName>
        <fullName evidence="3">Nucleotide-binding universal stress protein, UspA family</fullName>
    </submittedName>
</protein>
<dbReference type="RefSeq" id="WP_169715846.1">
    <property type="nucleotide sequence ID" value="NZ_FNFD01000007.1"/>
</dbReference>
<feature type="domain" description="UspA" evidence="2">
    <location>
        <begin position="26"/>
        <end position="162"/>
    </location>
</feature>
<name>A0A1G9BXJ7_9PSED</name>
<reference evidence="3 4" key="1">
    <citation type="submission" date="2016-10" db="EMBL/GenBank/DDBJ databases">
        <authorList>
            <person name="de Groot N.N."/>
        </authorList>
    </citation>
    <scope>NUCLEOTIDE SEQUENCE [LARGE SCALE GENOMIC DNA]</scope>
    <source>
        <strain evidence="3 4">JCM 21544</strain>
    </source>
</reference>
<keyword evidence="4" id="KW-1185">Reference proteome</keyword>
<evidence type="ECO:0000313" key="4">
    <source>
        <dbReference type="Proteomes" id="UP000198706"/>
    </source>
</evidence>
<dbReference type="Pfam" id="PF00582">
    <property type="entry name" value="Usp"/>
    <property type="match status" value="2"/>
</dbReference>
<dbReference type="InterPro" id="IPR014729">
    <property type="entry name" value="Rossmann-like_a/b/a_fold"/>
</dbReference>
<evidence type="ECO:0000313" key="3">
    <source>
        <dbReference type="EMBL" id="SDK43904.1"/>
    </source>
</evidence>
<feature type="domain" description="UspA" evidence="2">
    <location>
        <begin position="173"/>
        <end position="317"/>
    </location>
</feature>
<evidence type="ECO:0000256" key="1">
    <source>
        <dbReference type="ARBA" id="ARBA00008791"/>
    </source>
</evidence>
<gene>
    <name evidence="3" type="ORF">SAMN05216186_10748</name>
</gene>
<dbReference type="Proteomes" id="UP000198706">
    <property type="component" value="Unassembled WGS sequence"/>
</dbReference>
<comment type="similarity">
    <text evidence="1">Belongs to the universal stress protein A family.</text>
</comment>
<dbReference type="Gene3D" id="3.40.50.620">
    <property type="entry name" value="HUPs"/>
    <property type="match status" value="2"/>
</dbReference>
<dbReference type="EMBL" id="FNFD01000007">
    <property type="protein sequence ID" value="SDK43904.1"/>
    <property type="molecule type" value="Genomic_DNA"/>
</dbReference>
<dbReference type="InterPro" id="IPR006016">
    <property type="entry name" value="UspA"/>
</dbReference>
<dbReference type="SUPFAM" id="SSF52402">
    <property type="entry name" value="Adenine nucleotide alpha hydrolases-like"/>
    <property type="match status" value="2"/>
</dbReference>
<dbReference type="STRING" id="137658.SAMN05216186_10748"/>
<dbReference type="PANTHER" id="PTHR46268:SF6">
    <property type="entry name" value="UNIVERSAL STRESS PROTEIN UP12"/>
    <property type="match status" value="1"/>
</dbReference>
<sequence>MYPFSSPSFAGRAADNELSVCPGSGFGRVVACIGSSEPVGKVIQHAAAMSRALNVPLVLLKVLETRAEGNRRLDPVDWDICCREAQARMEALARSYRELCPVVETEIIEGQPAEQISLHAISHPTDLTVLGTHGEWRASHWVLGDTAREVVERSPGSLLLVPCEAETVTAEGYRRVLVPVDGSCRAESVLPFAMRLAKVQNAELVLAHIVPPSALTEVGPPESEDIELCQQLLRRNERVARQYLDQLQARASENGVVARTLVQCADVRSSLARLVADETVDIVVLSAQGHSGRLDVPYGSVAGFLMTHASKPLLIMRQQPASMTQTCTGGRGAGVHSPLRGAW</sequence>
<dbReference type="PRINTS" id="PR01438">
    <property type="entry name" value="UNVRSLSTRESS"/>
</dbReference>
<organism evidence="3 4">
    <name type="scientific">Pseudomonas indica</name>
    <dbReference type="NCBI Taxonomy" id="137658"/>
    <lineage>
        <taxon>Bacteria</taxon>
        <taxon>Pseudomonadati</taxon>
        <taxon>Pseudomonadota</taxon>
        <taxon>Gammaproteobacteria</taxon>
        <taxon>Pseudomonadales</taxon>
        <taxon>Pseudomonadaceae</taxon>
        <taxon>Pseudomonas</taxon>
    </lineage>
</organism>
<proteinExistence type="inferred from homology"/>
<dbReference type="InterPro" id="IPR006015">
    <property type="entry name" value="Universal_stress_UspA"/>
</dbReference>